<dbReference type="Proteomes" id="UP000011682">
    <property type="component" value="Unassembled WGS sequence"/>
</dbReference>
<protein>
    <submittedName>
        <fullName evidence="1">Uncharacterized protein</fullName>
    </submittedName>
</protein>
<reference evidence="1" key="1">
    <citation type="submission" date="2013-05" db="EMBL/GenBank/DDBJ databases">
        <title>Genome assembly of Cystobacter fuscus DSM 2262.</title>
        <authorList>
            <person name="Sharma G."/>
            <person name="Khatri I."/>
            <person name="Kaur C."/>
            <person name="Mayilraj S."/>
            <person name="Subramanian S."/>
        </authorList>
    </citation>
    <scope>NUCLEOTIDE SEQUENCE [LARGE SCALE GENOMIC DNA]</scope>
    <source>
        <strain evidence="1">DSM 2262</strain>
    </source>
</reference>
<dbReference type="AlphaFoldDB" id="S9QMB6"/>
<keyword evidence="2" id="KW-1185">Reference proteome</keyword>
<accession>S9QMB6</accession>
<gene>
    <name evidence="1" type="ORF">D187_004782</name>
</gene>
<dbReference type="EMBL" id="ANAH02000033">
    <property type="protein sequence ID" value="EPX57643.1"/>
    <property type="molecule type" value="Genomic_DNA"/>
</dbReference>
<evidence type="ECO:0000313" key="2">
    <source>
        <dbReference type="Proteomes" id="UP000011682"/>
    </source>
</evidence>
<comment type="caution">
    <text evidence="1">The sequence shown here is derived from an EMBL/GenBank/DDBJ whole genome shotgun (WGS) entry which is preliminary data.</text>
</comment>
<proteinExistence type="predicted"/>
<evidence type="ECO:0000313" key="1">
    <source>
        <dbReference type="EMBL" id="EPX57643.1"/>
    </source>
</evidence>
<organism evidence="1 2">
    <name type="scientific">Cystobacter fuscus (strain ATCC 25194 / DSM 2262 / NBRC 100088 / M29)</name>
    <dbReference type="NCBI Taxonomy" id="1242864"/>
    <lineage>
        <taxon>Bacteria</taxon>
        <taxon>Pseudomonadati</taxon>
        <taxon>Myxococcota</taxon>
        <taxon>Myxococcia</taxon>
        <taxon>Myxococcales</taxon>
        <taxon>Cystobacterineae</taxon>
        <taxon>Archangiaceae</taxon>
        <taxon>Cystobacter</taxon>
    </lineage>
</organism>
<name>S9QMB6_CYSF2</name>
<sequence>MVLLLVLVLAVPSCGRWWRIDQCLDAGGRWNDEQDVCEYPQGRGP</sequence>